<feature type="domain" description="Solute-binding protein family 5" evidence="3">
    <location>
        <begin position="101"/>
        <end position="513"/>
    </location>
</feature>
<comment type="similarity">
    <text evidence="2">Belongs to the bacterial solute-binding protein 5 family.</text>
</comment>
<gene>
    <name evidence="4" type="ORF">DUT91_17210</name>
</gene>
<keyword evidence="5" id="KW-1185">Reference proteome</keyword>
<protein>
    <submittedName>
        <fullName evidence="4">ABC transporter substrate-binding protein</fullName>
    </submittedName>
</protein>
<dbReference type="SUPFAM" id="SSF53850">
    <property type="entry name" value="Periplasmic binding protein-like II"/>
    <property type="match status" value="1"/>
</dbReference>
<evidence type="ECO:0000256" key="1">
    <source>
        <dbReference type="ARBA" id="ARBA00004418"/>
    </source>
</evidence>
<comment type="subcellular location">
    <subcellularLocation>
        <location evidence="1">Periplasm</location>
    </subcellularLocation>
</comment>
<name>A0A368K070_9HYPH</name>
<dbReference type="RefSeq" id="WP_114441738.1">
    <property type="nucleotide sequence ID" value="NZ_QOZG01000007.1"/>
</dbReference>
<dbReference type="AlphaFoldDB" id="A0A368K070"/>
<dbReference type="PANTHER" id="PTHR30290:SF62">
    <property type="entry name" value="OLIGOPEPTIDE ABC TRANSPORTER, PERIPLASMIC OLIGOPEPTIDE-BINDING PROTEIN"/>
    <property type="match status" value="1"/>
</dbReference>
<dbReference type="Gene3D" id="3.40.190.10">
    <property type="entry name" value="Periplasmic binding protein-like II"/>
    <property type="match status" value="1"/>
</dbReference>
<evidence type="ECO:0000259" key="3">
    <source>
        <dbReference type="Pfam" id="PF00496"/>
    </source>
</evidence>
<dbReference type="Proteomes" id="UP000253420">
    <property type="component" value="Unassembled WGS sequence"/>
</dbReference>
<reference evidence="4 5" key="1">
    <citation type="submission" date="2018-07" db="EMBL/GenBank/DDBJ databases">
        <title>The draft genome of Phyllobacterium salinisoli.</title>
        <authorList>
            <person name="Liu L."/>
            <person name="Li L."/>
            <person name="Zhang X."/>
            <person name="Liang L."/>
        </authorList>
    </citation>
    <scope>NUCLEOTIDE SEQUENCE [LARGE SCALE GENOMIC DNA]</scope>
    <source>
        <strain evidence="4 5">LLAN61</strain>
    </source>
</reference>
<dbReference type="CDD" id="cd08500">
    <property type="entry name" value="PBP2_NikA_DppA_OppA_like_4"/>
    <property type="match status" value="1"/>
</dbReference>
<dbReference type="Gene3D" id="3.10.105.10">
    <property type="entry name" value="Dipeptide-binding Protein, Domain 3"/>
    <property type="match status" value="1"/>
</dbReference>
<accession>A0A368K070</accession>
<dbReference type="GO" id="GO:0015833">
    <property type="term" value="P:peptide transport"/>
    <property type="evidence" value="ECO:0007669"/>
    <property type="project" value="TreeGrafter"/>
</dbReference>
<comment type="caution">
    <text evidence="4">The sequence shown here is derived from an EMBL/GenBank/DDBJ whole genome shotgun (WGS) entry which is preliminary data.</text>
</comment>
<sequence length="635" mass="72169">MLSRRTALGLMASVFIPGPARLLADDREPAFLEPLLKSGMLPKVADRLPKKPRIVNLAAKDRKPGRHGGTVRTLIGSQKDIRLMTINGYARLVGYDDKLNMIPDILESFEVSGERVFTFRIREGHKWSDGSPLTPEDFRYCLEDVWLNKELSPGGPITALRVDGRPPRFEIIDPLTVRYSWDAPNPDFLPKLASAQALSLVLPSAYLKQFHKTYQDAFRLSGLMKEYQARKWTELHIRMSRQYRPENPELPTLDPWRNTTAPPAEQFVFERNPYFHRIDENGLQLPYIDRFILNVSSSSIIAAKTGAGESDLQCFGIDFPDYTFLKDAEKRYPVKVHLWKRTQGSRVALLPNLNCNDAVWKPLLRDVRMRRALSLAINRREINKAVFYGLAKESADTVLPESPLYRPEFAEAWIAHDPAKANALLDEIGLRTRDDDGLRLLPDGRTAQIIVESAGEGTLETDVLELVTDHWRQIGIALFIRPSQRDVFRSRAMAGQIMMSIWSGIDNGVPTADMNPDQLAPTADEQLQWPLWGVYYLSHGKIGEPPDLPEVIELMSLLRRWRRSVDSRERTEIWTSMLSIYTDQVFSIGIVNATLQPIVASTRLRNLPDKGLYGFDPTSYLGVYMPDTFWLGGEP</sequence>
<organism evidence="4 5">
    <name type="scientific">Phyllobacterium salinisoli</name>
    <dbReference type="NCBI Taxonomy" id="1899321"/>
    <lineage>
        <taxon>Bacteria</taxon>
        <taxon>Pseudomonadati</taxon>
        <taxon>Pseudomonadota</taxon>
        <taxon>Alphaproteobacteria</taxon>
        <taxon>Hyphomicrobiales</taxon>
        <taxon>Phyllobacteriaceae</taxon>
        <taxon>Phyllobacterium</taxon>
    </lineage>
</organism>
<evidence type="ECO:0000256" key="2">
    <source>
        <dbReference type="ARBA" id="ARBA00005695"/>
    </source>
</evidence>
<dbReference type="GO" id="GO:1904680">
    <property type="term" value="F:peptide transmembrane transporter activity"/>
    <property type="evidence" value="ECO:0007669"/>
    <property type="project" value="TreeGrafter"/>
</dbReference>
<evidence type="ECO:0000313" key="4">
    <source>
        <dbReference type="EMBL" id="RCS22621.1"/>
    </source>
</evidence>
<dbReference type="EMBL" id="QOZG01000007">
    <property type="protein sequence ID" value="RCS22621.1"/>
    <property type="molecule type" value="Genomic_DNA"/>
</dbReference>
<dbReference type="Pfam" id="PF00496">
    <property type="entry name" value="SBP_bac_5"/>
    <property type="match status" value="1"/>
</dbReference>
<dbReference type="InterPro" id="IPR000914">
    <property type="entry name" value="SBP_5_dom"/>
</dbReference>
<dbReference type="OrthoDB" id="9803988at2"/>
<dbReference type="InterPro" id="IPR039424">
    <property type="entry name" value="SBP_5"/>
</dbReference>
<evidence type="ECO:0000313" key="5">
    <source>
        <dbReference type="Proteomes" id="UP000253420"/>
    </source>
</evidence>
<proteinExistence type="inferred from homology"/>
<dbReference type="PANTHER" id="PTHR30290">
    <property type="entry name" value="PERIPLASMIC BINDING COMPONENT OF ABC TRANSPORTER"/>
    <property type="match status" value="1"/>
</dbReference>